<dbReference type="GO" id="GO:0006508">
    <property type="term" value="P:proteolysis"/>
    <property type="evidence" value="ECO:0007669"/>
    <property type="project" value="InterPro"/>
</dbReference>
<accession>A0A7G9YJY8</accession>
<dbReference type="Gene3D" id="2.60.40.10">
    <property type="entry name" value="Immunoglobulins"/>
    <property type="match status" value="1"/>
</dbReference>
<gene>
    <name evidence="6" type="ORF">KDGELCJN_00005</name>
</gene>
<dbReference type="InterPro" id="IPR038490">
    <property type="entry name" value="Gingipain_propep_sf"/>
</dbReference>
<dbReference type="InterPro" id="IPR029030">
    <property type="entry name" value="Caspase-like_dom_sf"/>
</dbReference>
<dbReference type="InterPro" id="IPR036439">
    <property type="entry name" value="Dockerin_dom_sf"/>
</dbReference>
<proteinExistence type="predicted"/>
<dbReference type="AlphaFoldDB" id="A0A7G9YJY8"/>
<evidence type="ECO:0000259" key="3">
    <source>
        <dbReference type="Pfam" id="PF01364"/>
    </source>
</evidence>
<dbReference type="Gene3D" id="2.160.20.10">
    <property type="entry name" value="Single-stranded right-handed beta-helix, Pectin lyase-like"/>
    <property type="match status" value="1"/>
</dbReference>
<dbReference type="InterPro" id="IPR011050">
    <property type="entry name" value="Pectin_lyase_fold/virulence"/>
</dbReference>
<dbReference type="PROSITE" id="PS00018">
    <property type="entry name" value="EF_HAND_1"/>
    <property type="match status" value="1"/>
</dbReference>
<dbReference type="SUPFAM" id="SSF52129">
    <property type="entry name" value="Caspase-like"/>
    <property type="match status" value="1"/>
</dbReference>
<dbReference type="Gene3D" id="3.40.50.1460">
    <property type="match status" value="1"/>
</dbReference>
<dbReference type="InterPro" id="IPR029031">
    <property type="entry name" value="Gingipain_N_sf"/>
</dbReference>
<dbReference type="InterPro" id="IPR013783">
    <property type="entry name" value="Ig-like_fold"/>
</dbReference>
<dbReference type="InterPro" id="IPR022441">
    <property type="entry name" value="Para_beta_helix_rpt-2"/>
</dbReference>
<evidence type="ECO:0000256" key="1">
    <source>
        <dbReference type="ARBA" id="ARBA00016512"/>
    </source>
</evidence>
<protein>
    <recommendedName>
        <fullName evidence="1">Probable pectate lyase C</fullName>
    </recommendedName>
</protein>
<dbReference type="Gene3D" id="3.40.50.10390">
    <property type="entry name" value="Gingipain r, domain 1"/>
    <property type="match status" value="1"/>
</dbReference>
<dbReference type="GO" id="GO:0000272">
    <property type="term" value="P:polysaccharide catabolic process"/>
    <property type="evidence" value="ECO:0007669"/>
    <property type="project" value="InterPro"/>
</dbReference>
<dbReference type="SUPFAM" id="SSF63446">
    <property type="entry name" value="Type I dockerin domain"/>
    <property type="match status" value="1"/>
</dbReference>
<dbReference type="InterPro" id="IPR012600">
    <property type="entry name" value="Propeptide_C25"/>
</dbReference>
<dbReference type="Gene3D" id="2.60.40.3800">
    <property type="match status" value="1"/>
</dbReference>
<dbReference type="Pfam" id="PF01364">
    <property type="entry name" value="Peptidase_C25"/>
    <property type="match status" value="1"/>
</dbReference>
<name>A0A7G9YJY8_9EURY</name>
<evidence type="ECO:0000259" key="5">
    <source>
        <dbReference type="Pfam" id="PF08126"/>
    </source>
</evidence>
<keyword evidence="2" id="KW-0732">Signal</keyword>
<dbReference type="InterPro" id="IPR001769">
    <property type="entry name" value="Gingipain"/>
</dbReference>
<feature type="domain" description="Gingipain" evidence="3">
    <location>
        <begin position="255"/>
        <end position="622"/>
    </location>
</feature>
<evidence type="ECO:0000259" key="4">
    <source>
        <dbReference type="Pfam" id="PF05048"/>
    </source>
</evidence>
<feature type="domain" description="Periplasmic copper-binding protein NosD beta helix" evidence="4">
    <location>
        <begin position="750"/>
        <end position="863"/>
    </location>
</feature>
<reference evidence="6" key="1">
    <citation type="submission" date="2020-06" db="EMBL/GenBank/DDBJ databases">
        <title>Unique genomic features of the anaerobic methanotrophic archaea.</title>
        <authorList>
            <person name="Chadwick G.L."/>
            <person name="Skennerton C.T."/>
            <person name="Laso-Perez R."/>
            <person name="Leu A.O."/>
            <person name="Speth D.R."/>
            <person name="Yu H."/>
            <person name="Morgan-Lang C."/>
            <person name="Hatzenpichler R."/>
            <person name="Goudeau D."/>
            <person name="Malmstrom R."/>
            <person name="Brazelton W.J."/>
            <person name="Woyke T."/>
            <person name="Hallam S.J."/>
            <person name="Tyson G.W."/>
            <person name="Wegener G."/>
            <person name="Boetius A."/>
            <person name="Orphan V."/>
        </authorList>
    </citation>
    <scope>NUCLEOTIDE SEQUENCE</scope>
</reference>
<sequence length="987" mass="107124">MRILIAAMVLAVLFATAAAQAGAGSGSSSTGIITVELHFDAADPSFDKYNGYDLISLPGCRFTREIGKPALPAKSVFVALPANSDLTGIEVVSCRTKTLSGEYLILPAQPPIPTIADAATGFVPSGSVYDSSDMYPDTVCGGTSVGSLRGYKILSFRVFPLQYSPAERRLILHEEIILDVRYETPRYAAADAGDGDDVGDAGMTGREHDEFYRIAAGLVANPGDVSRAMPKTRTITEDRIMPLSKSTLPDGNIEYVIITNESLEDEFWRLADWKTKKGVPATVVNTSWIEGSYAGTGVDMQERIRNFINDTYTARGTKWVLLGGDTNIIPCRGGYGWVNGSAAIAEESYEDKAIPADLYYSDLDGNWDTNGNLTYGEVNDSVDLYPDVFVGRASVDSVAEARTFVNKTLRYEKNPPPNYTRDILFLAEYLDAETDGGDTKDMIEADCMLENFSLVKLYERYGNLSKGSAMDELNRGCNIVNHIGHGGYTGFYVGSGRIGNSDASSLTNSPRNFILYTISCNSNNFERDSVSERYMNNEDGGSVGYIGNSRYGWYDPEVPPGEGPSDLYDREFFNIALSESAYRLGEVVGYSKVRYIPLSQEDETAMRWLQYAINLLGDPELPIRTETPRNFSISIPSQIPARKQTLVIGVSEIGDHGSVQVRNATVCIMKGGEVYNVSKTDASGLAEFAIHPDAGELDVTVTKENYHVYEGVIDIYSPDIYVNPTGWWRDGDAFNASETPIQSAVDGADSGDTIFVRNGSYTDNVDVDKTLTLRGEGADVVKVTAADSGNHVFEVSAGWVNFSGFAVRGATGDYVAGICLVDADHCNISYSIVSNNNRGINLVGSSNNTIFHNDIVNNSVYDINPANNYWNHPVLLESNYWFDYTGVDDGSGTGKHNISGDGIGDTLLPHPDAGYDNYPCMGRCNPQMKGDLNHDGKLTSADVLIALEIAVSGRYLLEADMDESGYVNALDARMILQAAAGAIGLVA</sequence>
<dbReference type="InterPro" id="IPR007742">
    <property type="entry name" value="NosD_dom"/>
</dbReference>
<dbReference type="NCBIfam" id="TIGR03804">
    <property type="entry name" value="para_beta_helix"/>
    <property type="match status" value="1"/>
</dbReference>
<dbReference type="InterPro" id="IPR018247">
    <property type="entry name" value="EF_Hand_1_Ca_BS"/>
</dbReference>
<evidence type="ECO:0000256" key="2">
    <source>
        <dbReference type="ARBA" id="ARBA00022729"/>
    </source>
</evidence>
<dbReference type="Pfam" id="PF08126">
    <property type="entry name" value="Propeptide_C25"/>
    <property type="match status" value="1"/>
</dbReference>
<dbReference type="SUPFAM" id="SSF51126">
    <property type="entry name" value="Pectin lyase-like"/>
    <property type="match status" value="1"/>
</dbReference>
<dbReference type="Gene3D" id="1.10.1330.10">
    <property type="entry name" value="Dockerin domain"/>
    <property type="match status" value="1"/>
</dbReference>
<dbReference type="InterPro" id="IPR012334">
    <property type="entry name" value="Pectin_lyas_fold"/>
</dbReference>
<feature type="domain" description="Gingipain propeptide" evidence="5">
    <location>
        <begin position="53"/>
        <end position="189"/>
    </location>
</feature>
<dbReference type="EMBL" id="MT631326">
    <property type="protein sequence ID" value="QNO48322.1"/>
    <property type="molecule type" value="Genomic_DNA"/>
</dbReference>
<organism evidence="6">
    <name type="scientific">Candidatus Methanogaster sp. ANME-2c ERB4</name>
    <dbReference type="NCBI Taxonomy" id="2759911"/>
    <lineage>
        <taxon>Archaea</taxon>
        <taxon>Methanobacteriati</taxon>
        <taxon>Methanobacteriota</taxon>
        <taxon>Stenosarchaea group</taxon>
        <taxon>Methanomicrobia</taxon>
        <taxon>Methanosarcinales</taxon>
        <taxon>ANME-2 cluster</taxon>
        <taxon>Candidatus Methanogasteraceae</taxon>
        <taxon>Candidatus Methanogaster</taxon>
    </lineage>
</organism>
<dbReference type="Pfam" id="PF05048">
    <property type="entry name" value="NosD"/>
    <property type="match status" value="1"/>
</dbReference>
<dbReference type="GO" id="GO:0004197">
    <property type="term" value="F:cysteine-type endopeptidase activity"/>
    <property type="evidence" value="ECO:0007669"/>
    <property type="project" value="InterPro"/>
</dbReference>
<evidence type="ECO:0000313" key="6">
    <source>
        <dbReference type="EMBL" id="QNO48322.1"/>
    </source>
</evidence>